<keyword evidence="2" id="KW-1133">Transmembrane helix</keyword>
<dbReference type="AlphaFoldDB" id="A0A1B1BQ07"/>
<protein>
    <recommendedName>
        <fullName evidence="6">2-oxoglutarate dehydrogenase</fullName>
    </recommendedName>
</protein>
<dbReference type="STRING" id="670052.PA27867_3817"/>
<evidence type="ECO:0000256" key="3">
    <source>
        <dbReference type="SAM" id="SignalP"/>
    </source>
</evidence>
<feature type="region of interest" description="Disordered" evidence="1">
    <location>
        <begin position="329"/>
        <end position="359"/>
    </location>
</feature>
<feature type="transmembrane region" description="Helical" evidence="2">
    <location>
        <begin position="703"/>
        <end position="721"/>
    </location>
</feature>
<dbReference type="KEGG" id="cart:PA27867_3817"/>
<dbReference type="OrthoDB" id="4985746at2"/>
<dbReference type="EMBL" id="CP016282">
    <property type="protein sequence ID" value="ANP74732.1"/>
    <property type="molecule type" value="Genomic_DNA"/>
</dbReference>
<evidence type="ECO:0000256" key="2">
    <source>
        <dbReference type="SAM" id="Phobius"/>
    </source>
</evidence>
<gene>
    <name evidence="4" type="ORF">PA27867_3817</name>
</gene>
<sequence length="770" mass="79291" precursor="true">MVADRNNARRPALPRTRRRLLALLLSAPLVLFPALAVGQSATAAPAPVATAATNTVSMATDDDSVTLSLSPSASSILHINEDLRLSVSVTNDSASPLSSATVEVYLAERALTTRTALNDWLDPDDDRDSGELMLSVPLTAPVQPHSTVSLDVTVPNASLGLFEWSPWGPRGIAATLSTDDTVRAAGQSTFVWYPDTSTTQVPTVTPVNLAVAMPITTPAGSTGIIGSDDLAAYTASSGILTRQLDGVINKPVAIAIDPMIIASIRLLGSAAPPTAVDWLARLDQAENDIFPLGYADADPSLAVQAGASGVPVPLSLNFALDPNLFAATDQVTPPAGQSEATDPATPAPTATPESPTSTVPTLEQLLAWDYTSTTIAWPADNVVAQDDLAAFAAAGLSTTILAAGNVTQSDEDATASTTTALGSDELGLVADAGISTALRTAATATTDDAWRAAMAEVSSQIAVVAAANPAAARTLLATIDRGWPPTAARLAQTIQALNELPWYAPTTLTTATATPVSTSVSFAAQAEPTGTVDLAARLIDRETELNDFSTALADPVAVTAPNRLALLALLAPAWQSDTTAWRTAVGDNLAASHEVLRSITVTTTGPINVVGSKVDIPITLNNALGQAVTVRVQVVPSNGRLVVGNDVEAVLDASSAKTVSIPVTAAVGNGAVTLRVSLFTPSGAAIDQPSLISVNVRADWEGIGSRIFAALVVLFFGFGVWRNIVHRRRDRALAARTEADPHAESGADPAPSASAEPTTEPDDLPTAPRG</sequence>
<proteinExistence type="predicted"/>
<feature type="chain" id="PRO_5038828415" description="2-oxoglutarate dehydrogenase" evidence="3">
    <location>
        <begin position="37"/>
        <end position="770"/>
    </location>
</feature>
<accession>A0A1B1BQ07</accession>
<dbReference type="Pfam" id="PF19516">
    <property type="entry name" value="DUF6049"/>
    <property type="match status" value="1"/>
</dbReference>
<evidence type="ECO:0000256" key="1">
    <source>
        <dbReference type="SAM" id="MobiDB-lite"/>
    </source>
</evidence>
<evidence type="ECO:0000313" key="5">
    <source>
        <dbReference type="Proteomes" id="UP000092582"/>
    </source>
</evidence>
<dbReference type="RefSeq" id="WP_157109306.1">
    <property type="nucleotide sequence ID" value="NZ_CP016282.1"/>
</dbReference>
<keyword evidence="3" id="KW-0732">Signal</keyword>
<feature type="compositionally biased region" description="Basic and acidic residues" evidence="1">
    <location>
        <begin position="733"/>
        <end position="745"/>
    </location>
</feature>
<evidence type="ECO:0008006" key="6">
    <source>
        <dbReference type="Google" id="ProtNLM"/>
    </source>
</evidence>
<feature type="signal peptide" evidence="3">
    <location>
        <begin position="1"/>
        <end position="36"/>
    </location>
</feature>
<name>A0A1B1BQ07_9MICO</name>
<keyword evidence="2" id="KW-0812">Transmembrane</keyword>
<feature type="compositionally biased region" description="Low complexity" evidence="1">
    <location>
        <begin position="338"/>
        <end position="359"/>
    </location>
</feature>
<feature type="region of interest" description="Disordered" evidence="1">
    <location>
        <begin position="733"/>
        <end position="770"/>
    </location>
</feature>
<organism evidence="4 5">
    <name type="scientific">Cryobacterium arcticum</name>
    <dbReference type="NCBI Taxonomy" id="670052"/>
    <lineage>
        <taxon>Bacteria</taxon>
        <taxon>Bacillati</taxon>
        <taxon>Actinomycetota</taxon>
        <taxon>Actinomycetes</taxon>
        <taxon>Micrococcales</taxon>
        <taxon>Microbacteriaceae</taxon>
        <taxon>Cryobacterium</taxon>
    </lineage>
</organism>
<evidence type="ECO:0000313" key="4">
    <source>
        <dbReference type="EMBL" id="ANP74732.1"/>
    </source>
</evidence>
<keyword evidence="2" id="KW-0472">Membrane</keyword>
<dbReference type="Proteomes" id="UP000092582">
    <property type="component" value="Chromosome 1"/>
</dbReference>
<keyword evidence="5" id="KW-1185">Reference proteome</keyword>
<dbReference type="InterPro" id="IPR046112">
    <property type="entry name" value="DUF6049"/>
</dbReference>
<reference evidence="4 5" key="1">
    <citation type="submission" date="2016-06" db="EMBL/GenBank/DDBJ databases">
        <title>Genome sequencing of Cryobacterium arcticum PAMC 27867.</title>
        <authorList>
            <person name="Lee J."/>
            <person name="Kim O.-S."/>
        </authorList>
    </citation>
    <scope>NUCLEOTIDE SEQUENCE [LARGE SCALE GENOMIC DNA]</scope>
    <source>
        <strain evidence="4 5">PAMC 27867</strain>
    </source>
</reference>